<name>A0ABD1QY66_9LAMI</name>
<dbReference type="AlphaFoldDB" id="A0ABD1QY66"/>
<evidence type="ECO:0000313" key="3">
    <source>
        <dbReference type="EMBL" id="KAL2481146.1"/>
    </source>
</evidence>
<gene>
    <name evidence="3" type="ORF">Adt_34112</name>
</gene>
<keyword evidence="2" id="KW-0732">Signal</keyword>
<keyword evidence="4" id="KW-1185">Reference proteome</keyword>
<dbReference type="Proteomes" id="UP001604336">
    <property type="component" value="Unassembled WGS sequence"/>
</dbReference>
<evidence type="ECO:0000256" key="1">
    <source>
        <dbReference type="SAM" id="MobiDB-lite"/>
    </source>
</evidence>
<evidence type="ECO:0000256" key="2">
    <source>
        <dbReference type="SAM" id="SignalP"/>
    </source>
</evidence>
<feature type="signal peptide" evidence="2">
    <location>
        <begin position="1"/>
        <end position="25"/>
    </location>
</feature>
<organism evidence="3 4">
    <name type="scientific">Abeliophyllum distichum</name>
    <dbReference type="NCBI Taxonomy" id="126358"/>
    <lineage>
        <taxon>Eukaryota</taxon>
        <taxon>Viridiplantae</taxon>
        <taxon>Streptophyta</taxon>
        <taxon>Embryophyta</taxon>
        <taxon>Tracheophyta</taxon>
        <taxon>Spermatophyta</taxon>
        <taxon>Magnoliopsida</taxon>
        <taxon>eudicotyledons</taxon>
        <taxon>Gunneridae</taxon>
        <taxon>Pentapetalae</taxon>
        <taxon>asterids</taxon>
        <taxon>lamiids</taxon>
        <taxon>Lamiales</taxon>
        <taxon>Oleaceae</taxon>
        <taxon>Forsythieae</taxon>
        <taxon>Abeliophyllum</taxon>
    </lineage>
</organism>
<sequence length="225" mass="24693">MAKKVSLNPPFVCLCIALLLCQCLGLAIEKNTIAGDDSTASLNTNVQAEYNAMSGKQAEWLNRGLIPHPFLHPGHPWPGVNPPLPSGFPKIQWPFVHPPLPSGGFPKIQWPFVHPPLPSGGFPKIQWPFVHPPLPSGGFPKIQWPFVHPPLPSGGFPKIQWPFVHPPLPSGGFQFPPQLPGHPWFHQQPWIPPYMWHPHGATESGNMDNEGAGAIAEKSRGKINP</sequence>
<evidence type="ECO:0000313" key="4">
    <source>
        <dbReference type="Proteomes" id="UP001604336"/>
    </source>
</evidence>
<feature type="region of interest" description="Disordered" evidence="1">
    <location>
        <begin position="201"/>
        <end position="225"/>
    </location>
</feature>
<proteinExistence type="predicted"/>
<accession>A0ABD1QY66</accession>
<reference evidence="4" key="1">
    <citation type="submission" date="2024-07" db="EMBL/GenBank/DDBJ databases">
        <title>Two chromosome-level genome assemblies of Korean endemic species Abeliophyllum distichum and Forsythia ovata (Oleaceae).</title>
        <authorList>
            <person name="Jang H."/>
        </authorList>
    </citation>
    <scope>NUCLEOTIDE SEQUENCE [LARGE SCALE GENOMIC DNA]</scope>
</reference>
<protein>
    <submittedName>
        <fullName evidence="3">Uncharacterized protein</fullName>
    </submittedName>
</protein>
<feature type="chain" id="PRO_5044773415" evidence="2">
    <location>
        <begin position="26"/>
        <end position="225"/>
    </location>
</feature>
<comment type="caution">
    <text evidence="3">The sequence shown here is derived from an EMBL/GenBank/DDBJ whole genome shotgun (WGS) entry which is preliminary data.</text>
</comment>
<dbReference type="EMBL" id="JBFOLK010000010">
    <property type="protein sequence ID" value="KAL2481146.1"/>
    <property type="molecule type" value="Genomic_DNA"/>
</dbReference>